<dbReference type="EMBL" id="QMFB01000045">
    <property type="protein sequence ID" value="RAV10106.1"/>
    <property type="molecule type" value="Genomic_DNA"/>
</dbReference>
<dbReference type="SUPFAM" id="SSF53383">
    <property type="entry name" value="PLP-dependent transferases"/>
    <property type="match status" value="1"/>
</dbReference>
<dbReference type="InterPro" id="IPR000653">
    <property type="entry name" value="DegT/StrS_aminotransferase"/>
</dbReference>
<dbReference type="OrthoDB" id="9810913at2"/>
<evidence type="ECO:0000313" key="3">
    <source>
        <dbReference type="EMBL" id="RAV10106.1"/>
    </source>
</evidence>
<dbReference type="Pfam" id="PF01041">
    <property type="entry name" value="DegT_DnrJ_EryC1"/>
    <property type="match status" value="1"/>
</dbReference>
<dbReference type="GO" id="GO:0008483">
    <property type="term" value="F:transaminase activity"/>
    <property type="evidence" value="ECO:0007669"/>
    <property type="project" value="UniProtKB-KW"/>
</dbReference>
<dbReference type="InterPro" id="IPR015422">
    <property type="entry name" value="PyrdxlP-dep_Trfase_small"/>
</dbReference>
<reference evidence="3 4" key="1">
    <citation type="journal article" date="2009" name="Int. J. Syst. Evol. Microbiol.">
        <title>Paenibacillus contaminans sp. nov., isolated from a contaminated laboratory plate.</title>
        <authorList>
            <person name="Chou J.H."/>
            <person name="Lee J.H."/>
            <person name="Lin M.C."/>
            <person name="Chang P.S."/>
            <person name="Arun A.B."/>
            <person name="Young C.C."/>
            <person name="Chen W.M."/>
        </authorList>
    </citation>
    <scope>NUCLEOTIDE SEQUENCE [LARGE SCALE GENOMIC DNA]</scope>
    <source>
        <strain evidence="3 4">CKOBP-6</strain>
    </source>
</reference>
<dbReference type="Gene3D" id="3.40.640.10">
    <property type="entry name" value="Type I PLP-dependent aspartate aminotransferase-like (Major domain)"/>
    <property type="match status" value="1"/>
</dbReference>
<keyword evidence="1" id="KW-0663">Pyridoxal phosphate</keyword>
<dbReference type="RefSeq" id="WP_113036322.1">
    <property type="nucleotide sequence ID" value="NZ_QMFB01000045.1"/>
</dbReference>
<gene>
    <name evidence="3" type="ORF">DQG23_38310</name>
</gene>
<feature type="transmembrane region" description="Helical" evidence="2">
    <location>
        <begin position="162"/>
        <end position="182"/>
    </location>
</feature>
<sequence length="513" mass="56176">MLYYDERHKQISLAMNDFWDLLEGVPGLQAHRPAQGSGSYMGGWYAAHGHYKPEELGGLGTSKSREYKNRSRHKHDSICFALNETKGFEISVEKLAINGGTPVRSKPLPPNYPGATVMGQEEAAALAKVIEAQSPFRYYGADVQKKVEQLENEMAKKLGVPYVLGVTSCTAALVVALKALGIGYGDKVIVPAVTFIATAGAVVSAGAVPVYVDVDESLNMDASDLERVYDDEVKAIIAVSILGHPVDMDPVMAFAKKHKIRVIEDVAQSCGIQYKRQYAGTIGDIGVYSFQMNKILTAGEGGAVVTRDLQLFARAARYHDQGIFRDKARYGIDSPEETDAFVGQNYRMSELAGAVLVEQWRKLDGIVASMRKYAAAVKKTVAEQLPSIRFRGAVDETGDIGSHVSMILPDAAAASQFMTALGAENIQSYTLYAGRPVYMIPQLFRQRTAEKDNFPFNYPFRSRVEYSENMCPRAVDLLPRTVFVPISPILTDDDVAQIAEGIVKVYNGLFVTA</sequence>
<dbReference type="GO" id="GO:0030170">
    <property type="term" value="F:pyridoxal phosphate binding"/>
    <property type="evidence" value="ECO:0007669"/>
    <property type="project" value="TreeGrafter"/>
</dbReference>
<accession>A0A329LSE5</accession>
<keyword evidence="2" id="KW-0472">Membrane</keyword>
<proteinExistence type="inferred from homology"/>
<keyword evidence="4" id="KW-1185">Reference proteome</keyword>
<dbReference type="GO" id="GO:0000271">
    <property type="term" value="P:polysaccharide biosynthetic process"/>
    <property type="evidence" value="ECO:0007669"/>
    <property type="project" value="TreeGrafter"/>
</dbReference>
<feature type="transmembrane region" description="Helical" evidence="2">
    <location>
        <begin position="188"/>
        <end position="212"/>
    </location>
</feature>
<name>A0A329LSE5_9BACL</name>
<organism evidence="3 4">
    <name type="scientific">Paenibacillus contaminans</name>
    <dbReference type="NCBI Taxonomy" id="450362"/>
    <lineage>
        <taxon>Bacteria</taxon>
        <taxon>Bacillati</taxon>
        <taxon>Bacillota</taxon>
        <taxon>Bacilli</taxon>
        <taxon>Bacillales</taxon>
        <taxon>Paenibacillaceae</taxon>
        <taxon>Paenibacillus</taxon>
    </lineage>
</organism>
<protein>
    <submittedName>
        <fullName evidence="3">Glutamine--scyllo-inositol aminotransferase</fullName>
    </submittedName>
</protein>
<dbReference type="PANTHER" id="PTHR30244:SF34">
    <property type="entry name" value="DTDP-4-AMINO-4,6-DIDEOXYGALACTOSE TRANSAMINASE"/>
    <property type="match status" value="1"/>
</dbReference>
<keyword evidence="3" id="KW-0808">Transferase</keyword>
<dbReference type="PANTHER" id="PTHR30244">
    <property type="entry name" value="TRANSAMINASE"/>
    <property type="match status" value="1"/>
</dbReference>
<comment type="similarity">
    <text evidence="1">Belongs to the DegT/DnrJ/EryC1 family.</text>
</comment>
<dbReference type="Proteomes" id="UP000250369">
    <property type="component" value="Unassembled WGS sequence"/>
</dbReference>
<dbReference type="InterPro" id="IPR015421">
    <property type="entry name" value="PyrdxlP-dep_Trfase_major"/>
</dbReference>
<dbReference type="InterPro" id="IPR015424">
    <property type="entry name" value="PyrdxlP-dep_Trfase"/>
</dbReference>
<dbReference type="Gene3D" id="3.90.1150.10">
    <property type="entry name" value="Aspartate Aminotransferase, domain 1"/>
    <property type="match status" value="1"/>
</dbReference>
<evidence type="ECO:0000256" key="2">
    <source>
        <dbReference type="SAM" id="Phobius"/>
    </source>
</evidence>
<evidence type="ECO:0000256" key="1">
    <source>
        <dbReference type="RuleBase" id="RU004508"/>
    </source>
</evidence>
<keyword evidence="2" id="KW-0812">Transmembrane</keyword>
<keyword evidence="2" id="KW-1133">Transmembrane helix</keyword>
<dbReference type="AlphaFoldDB" id="A0A329LSE5"/>
<comment type="caution">
    <text evidence="3">The sequence shown here is derived from an EMBL/GenBank/DDBJ whole genome shotgun (WGS) entry which is preliminary data.</text>
</comment>
<dbReference type="CDD" id="cd00616">
    <property type="entry name" value="AHBA_syn"/>
    <property type="match status" value="1"/>
</dbReference>
<evidence type="ECO:0000313" key="4">
    <source>
        <dbReference type="Proteomes" id="UP000250369"/>
    </source>
</evidence>
<keyword evidence="3" id="KW-0032">Aminotransferase</keyword>